<comment type="subcellular location">
    <subcellularLocation>
        <location evidence="1">Membrane</location>
        <topology evidence="1">Multi-pass membrane protein</topology>
    </subcellularLocation>
</comment>
<keyword evidence="3 5" id="KW-1133">Transmembrane helix</keyword>
<proteinExistence type="predicted"/>
<dbReference type="AlphaFoldDB" id="A0A1Y2CTX5"/>
<accession>A0A1Y2CTX5</accession>
<dbReference type="GO" id="GO:0007189">
    <property type="term" value="P:adenylate cyclase-activating G protein-coupled receptor signaling pathway"/>
    <property type="evidence" value="ECO:0007669"/>
    <property type="project" value="TreeGrafter"/>
</dbReference>
<feature type="transmembrane region" description="Helical" evidence="5">
    <location>
        <begin position="138"/>
        <end position="162"/>
    </location>
</feature>
<keyword evidence="7" id="KW-1185">Reference proteome</keyword>
<dbReference type="EMBL" id="MCGO01000008">
    <property type="protein sequence ID" value="ORY49795.1"/>
    <property type="molecule type" value="Genomic_DNA"/>
</dbReference>
<evidence type="ECO:0000256" key="4">
    <source>
        <dbReference type="ARBA" id="ARBA00023136"/>
    </source>
</evidence>
<dbReference type="OrthoDB" id="2098790at2759"/>
<feature type="transmembrane region" description="Helical" evidence="5">
    <location>
        <begin position="50"/>
        <end position="78"/>
    </location>
</feature>
<evidence type="ECO:0008006" key="8">
    <source>
        <dbReference type="Google" id="ProtNLM"/>
    </source>
</evidence>
<organism evidence="6 7">
    <name type="scientific">Rhizoclosmatium globosum</name>
    <dbReference type="NCBI Taxonomy" id="329046"/>
    <lineage>
        <taxon>Eukaryota</taxon>
        <taxon>Fungi</taxon>
        <taxon>Fungi incertae sedis</taxon>
        <taxon>Chytridiomycota</taxon>
        <taxon>Chytridiomycota incertae sedis</taxon>
        <taxon>Chytridiomycetes</taxon>
        <taxon>Chytridiales</taxon>
        <taxon>Chytriomycetaceae</taxon>
        <taxon>Rhizoclosmatium</taxon>
    </lineage>
</organism>
<dbReference type="PANTHER" id="PTHR23112">
    <property type="entry name" value="G PROTEIN-COUPLED RECEPTOR 157-RELATED"/>
    <property type="match status" value="1"/>
</dbReference>
<dbReference type="GO" id="GO:0004930">
    <property type="term" value="F:G protein-coupled receptor activity"/>
    <property type="evidence" value="ECO:0007669"/>
    <property type="project" value="TreeGrafter"/>
</dbReference>
<dbReference type="SUPFAM" id="SSF81321">
    <property type="entry name" value="Family A G protein-coupled receptor-like"/>
    <property type="match status" value="1"/>
</dbReference>
<keyword evidence="2 5" id="KW-0812">Transmembrane</keyword>
<feature type="transmembrane region" description="Helical" evidence="5">
    <location>
        <begin position="191"/>
        <end position="215"/>
    </location>
</feature>
<name>A0A1Y2CTX5_9FUNG</name>
<evidence type="ECO:0000256" key="3">
    <source>
        <dbReference type="ARBA" id="ARBA00022989"/>
    </source>
</evidence>
<feature type="transmembrane region" description="Helical" evidence="5">
    <location>
        <begin position="90"/>
        <end position="109"/>
    </location>
</feature>
<dbReference type="PANTHER" id="PTHR23112:SF0">
    <property type="entry name" value="TRANSMEMBRANE PROTEIN 116"/>
    <property type="match status" value="1"/>
</dbReference>
<dbReference type="GO" id="GO:0005886">
    <property type="term" value="C:plasma membrane"/>
    <property type="evidence" value="ECO:0007669"/>
    <property type="project" value="TreeGrafter"/>
</dbReference>
<sequence>MFCDLIRNQKWKIYNLYGSSQLLLECFAFNRSPLDDLLKGDNPSDLICRILGGFLSVFMFAELFLIDVMALFMLLTVYYGNRFSLGSYDWMLFVVVIGGPICYSIIAGADLFDQCSVGALGHDYYWCFLDISVLAGRIMWSITAAAACLCVALPAVCYYLIYRRLKEHANFMKEVSNNANTDFTAAIIKKLLVFQGIVTFTFCGIASYGICIAAFQTEPTGLVWLTVLTINSGGWVNAVAYYLQEYVFSSRDRSKVEASKNSTGNASKQASKTAISIV</sequence>
<evidence type="ECO:0000256" key="2">
    <source>
        <dbReference type="ARBA" id="ARBA00022692"/>
    </source>
</evidence>
<dbReference type="Proteomes" id="UP000193642">
    <property type="component" value="Unassembled WGS sequence"/>
</dbReference>
<evidence type="ECO:0000256" key="1">
    <source>
        <dbReference type="ARBA" id="ARBA00004141"/>
    </source>
</evidence>
<reference evidence="6 7" key="1">
    <citation type="submission" date="2016-07" db="EMBL/GenBank/DDBJ databases">
        <title>Pervasive Adenine N6-methylation of Active Genes in Fungi.</title>
        <authorList>
            <consortium name="DOE Joint Genome Institute"/>
            <person name="Mondo S.J."/>
            <person name="Dannebaum R.O."/>
            <person name="Kuo R.C."/>
            <person name="Labutti K."/>
            <person name="Haridas S."/>
            <person name="Kuo A."/>
            <person name="Salamov A."/>
            <person name="Ahrendt S.R."/>
            <person name="Lipzen A."/>
            <person name="Sullivan W."/>
            <person name="Andreopoulos W.B."/>
            <person name="Clum A."/>
            <person name="Lindquist E."/>
            <person name="Daum C."/>
            <person name="Ramamoorthy G.K."/>
            <person name="Gryganskyi A."/>
            <person name="Culley D."/>
            <person name="Magnuson J.K."/>
            <person name="James T.Y."/>
            <person name="O'Malley M.A."/>
            <person name="Stajich J.E."/>
            <person name="Spatafora J.W."/>
            <person name="Visel A."/>
            <person name="Grigoriev I.V."/>
        </authorList>
    </citation>
    <scope>NUCLEOTIDE SEQUENCE [LARGE SCALE GENOMIC DNA]</scope>
    <source>
        <strain evidence="6 7">JEL800</strain>
    </source>
</reference>
<dbReference type="Gene3D" id="1.20.1070.10">
    <property type="entry name" value="Rhodopsin 7-helix transmembrane proteins"/>
    <property type="match status" value="1"/>
</dbReference>
<keyword evidence="4 5" id="KW-0472">Membrane</keyword>
<evidence type="ECO:0000313" key="7">
    <source>
        <dbReference type="Proteomes" id="UP000193642"/>
    </source>
</evidence>
<evidence type="ECO:0000313" key="6">
    <source>
        <dbReference type="EMBL" id="ORY49795.1"/>
    </source>
</evidence>
<evidence type="ECO:0000256" key="5">
    <source>
        <dbReference type="SAM" id="Phobius"/>
    </source>
</evidence>
<protein>
    <recommendedName>
        <fullName evidence="8">G-protein coupled receptors family 1 profile domain-containing protein</fullName>
    </recommendedName>
</protein>
<feature type="transmembrane region" description="Helical" evidence="5">
    <location>
        <begin position="221"/>
        <end position="243"/>
    </location>
</feature>
<comment type="caution">
    <text evidence="6">The sequence shown here is derived from an EMBL/GenBank/DDBJ whole genome shotgun (WGS) entry which is preliminary data.</text>
</comment>
<gene>
    <name evidence="6" type="ORF">BCR33DRAFT_734576</name>
</gene>